<dbReference type="KEGG" id="dpg:DESPIGER_0777"/>
<dbReference type="Proteomes" id="UP000186323">
    <property type="component" value="Chromosome I"/>
</dbReference>
<protein>
    <submittedName>
        <fullName evidence="1">Conserved phage protein</fullName>
    </submittedName>
</protein>
<keyword evidence="2" id="KW-1185">Reference proteome</keyword>
<organism evidence="1 2">
    <name type="scientific">Desulfovibrio piger</name>
    <dbReference type="NCBI Taxonomy" id="901"/>
    <lineage>
        <taxon>Bacteria</taxon>
        <taxon>Pseudomonadati</taxon>
        <taxon>Thermodesulfobacteriota</taxon>
        <taxon>Desulfovibrionia</taxon>
        <taxon>Desulfovibrionales</taxon>
        <taxon>Desulfovibrionaceae</taxon>
        <taxon>Desulfovibrio</taxon>
    </lineage>
</organism>
<name>A0A1K1LD89_9BACT</name>
<sequence length="234" mass="25313">MLLAADVLRLVSGALQDLEPGMAARWPWEAEEGRIGLLDFLNAALRAVALQRPDCCAVTEVIRLEPGMLQHIPSRRRHGASRDATGFCGLVRNMGMDGEHPGASIVSAQPDVLMAWADSVRPDCRVENFAYDRTSNSQVYYVCPPVPDDVDVYVEATYYAAPTAIQTPDQPLGVADDYAQALVHHMLASVLSGDNESSNATKASYHMQQFNALLGVKTQVDSVWPKAKSSVGGA</sequence>
<dbReference type="InterPro" id="IPR056209">
    <property type="entry name" value="SU10_adaptor"/>
</dbReference>
<dbReference type="EMBL" id="LT630450">
    <property type="protein sequence ID" value="SFV72653.1"/>
    <property type="molecule type" value="Genomic_DNA"/>
</dbReference>
<dbReference type="Pfam" id="PF24175">
    <property type="entry name" value="SU10_adaptor"/>
    <property type="match status" value="1"/>
</dbReference>
<proteinExistence type="predicted"/>
<accession>A0A1K1LD89</accession>
<dbReference type="RefSeq" id="WP_072333322.1">
    <property type="nucleotide sequence ID" value="NZ_LT630450.1"/>
</dbReference>
<gene>
    <name evidence="1" type="ORF">DESPIGER_0777</name>
</gene>
<dbReference type="OrthoDB" id="9132369at2"/>
<dbReference type="AlphaFoldDB" id="A0A1K1LD89"/>
<evidence type="ECO:0000313" key="1">
    <source>
        <dbReference type="EMBL" id="SFV72653.1"/>
    </source>
</evidence>
<evidence type="ECO:0000313" key="2">
    <source>
        <dbReference type="Proteomes" id="UP000186323"/>
    </source>
</evidence>
<reference evidence="2" key="1">
    <citation type="submission" date="2016-10" db="EMBL/GenBank/DDBJ databases">
        <authorList>
            <person name="Wegmann U."/>
        </authorList>
    </citation>
    <scope>NUCLEOTIDE SEQUENCE [LARGE SCALE GENOMIC DNA]</scope>
</reference>